<dbReference type="GO" id="GO:0020037">
    <property type="term" value="F:heme binding"/>
    <property type="evidence" value="ECO:0007669"/>
    <property type="project" value="InterPro"/>
</dbReference>
<keyword evidence="8" id="KW-1185">Reference proteome</keyword>
<dbReference type="Pfam" id="PF00034">
    <property type="entry name" value="Cytochrom_C"/>
    <property type="match status" value="1"/>
</dbReference>
<evidence type="ECO:0000313" key="7">
    <source>
        <dbReference type="EMBL" id="KKO19461.1"/>
    </source>
</evidence>
<dbReference type="GO" id="GO:0046872">
    <property type="term" value="F:metal ion binding"/>
    <property type="evidence" value="ECO:0007669"/>
    <property type="project" value="UniProtKB-KW"/>
</dbReference>
<dbReference type="AlphaFoldDB" id="A0A0M2UWW5"/>
<reference evidence="7 8" key="1">
    <citation type="journal article" date="2013" name="BMC Microbiol.">
        <title>Identification of the type II cytochrome c maturation pathway in anammox bacteria by comparative genomics.</title>
        <authorList>
            <person name="Ferousi C."/>
            <person name="Speth D.R."/>
            <person name="Reimann J."/>
            <person name="Op den Camp H.J."/>
            <person name="Allen J.W."/>
            <person name="Keltjens J.T."/>
            <person name="Jetten M.S."/>
        </authorList>
    </citation>
    <scope>NUCLEOTIDE SEQUENCE [LARGE SCALE GENOMIC DNA]</scope>
    <source>
        <strain evidence="7">RU1</strain>
    </source>
</reference>
<keyword evidence="1 4" id="KW-0349">Heme</keyword>
<evidence type="ECO:0000313" key="8">
    <source>
        <dbReference type="Proteomes" id="UP000034954"/>
    </source>
</evidence>
<dbReference type="GO" id="GO:0009055">
    <property type="term" value="F:electron transfer activity"/>
    <property type="evidence" value="ECO:0007669"/>
    <property type="project" value="InterPro"/>
</dbReference>
<keyword evidence="2 4" id="KW-0479">Metal-binding</keyword>
<dbReference type="SUPFAM" id="SSF46626">
    <property type="entry name" value="Cytochrome c"/>
    <property type="match status" value="1"/>
</dbReference>
<dbReference type="InterPro" id="IPR009056">
    <property type="entry name" value="Cyt_c-like_dom"/>
</dbReference>
<dbReference type="EMBL" id="LAQJ01000190">
    <property type="protein sequence ID" value="KKO19461.1"/>
    <property type="molecule type" value="Genomic_DNA"/>
</dbReference>
<accession>A0A0M2UWW5</accession>
<gene>
    <name evidence="7" type="ORF">BROFUL_01840</name>
</gene>
<dbReference type="InterPro" id="IPR036909">
    <property type="entry name" value="Cyt_c-like_dom_sf"/>
</dbReference>
<organism evidence="7 8">
    <name type="scientific">Candidatus Brocadia fulgida</name>
    <dbReference type="NCBI Taxonomy" id="380242"/>
    <lineage>
        <taxon>Bacteria</taxon>
        <taxon>Pseudomonadati</taxon>
        <taxon>Planctomycetota</taxon>
        <taxon>Candidatus Brocadiia</taxon>
        <taxon>Candidatus Brocadiales</taxon>
        <taxon>Candidatus Brocadiaceae</taxon>
        <taxon>Candidatus Brocadia</taxon>
    </lineage>
</organism>
<keyword evidence="3 4" id="KW-0408">Iron</keyword>
<evidence type="ECO:0000256" key="5">
    <source>
        <dbReference type="SAM" id="SignalP"/>
    </source>
</evidence>
<protein>
    <submittedName>
        <fullName evidence="7">Cytochrome c</fullName>
    </submittedName>
</protein>
<evidence type="ECO:0000259" key="6">
    <source>
        <dbReference type="PROSITE" id="PS51007"/>
    </source>
</evidence>
<evidence type="ECO:0000256" key="4">
    <source>
        <dbReference type="PROSITE-ProRule" id="PRU00433"/>
    </source>
</evidence>
<dbReference type="Gene3D" id="1.10.760.10">
    <property type="entry name" value="Cytochrome c-like domain"/>
    <property type="match status" value="1"/>
</dbReference>
<name>A0A0M2UWW5_9BACT</name>
<dbReference type="Proteomes" id="UP000034954">
    <property type="component" value="Unassembled WGS sequence"/>
</dbReference>
<feature type="signal peptide" evidence="5">
    <location>
        <begin position="1"/>
        <end position="29"/>
    </location>
</feature>
<evidence type="ECO:0000256" key="2">
    <source>
        <dbReference type="ARBA" id="ARBA00022723"/>
    </source>
</evidence>
<feature type="chain" id="PRO_5005644070" evidence="5">
    <location>
        <begin position="30"/>
        <end position="115"/>
    </location>
</feature>
<evidence type="ECO:0000256" key="1">
    <source>
        <dbReference type="ARBA" id="ARBA00022617"/>
    </source>
</evidence>
<dbReference type="PROSITE" id="PS51007">
    <property type="entry name" value="CYTC"/>
    <property type="match status" value="1"/>
</dbReference>
<comment type="caution">
    <text evidence="7">The sequence shown here is derived from an EMBL/GenBank/DDBJ whole genome shotgun (WGS) entry which is preliminary data.</text>
</comment>
<sequence length="115" mass="12668">MKKIFTYCAIPVATMFGVYLSFPSFTAHAGDVKKIYKDTCELCHGADGKGSEAGKQFNVPDFTNQEYQKSRTDADMKKSMTEGTKNPNYVKLSDLGVDAADLDPLVKLVREFGGK</sequence>
<feature type="domain" description="Cytochrome c" evidence="6">
    <location>
        <begin position="27"/>
        <end position="113"/>
    </location>
</feature>
<proteinExistence type="predicted"/>
<evidence type="ECO:0000256" key="3">
    <source>
        <dbReference type="ARBA" id="ARBA00023004"/>
    </source>
</evidence>
<keyword evidence="5" id="KW-0732">Signal</keyword>